<gene>
    <name evidence="6" type="primary">rplW</name>
    <name evidence="8" type="ORF">COT42_04745</name>
</gene>
<dbReference type="NCBIfam" id="NF004363">
    <property type="entry name" value="PRK05738.2-4"/>
    <property type="match status" value="1"/>
</dbReference>
<evidence type="ECO:0000256" key="3">
    <source>
        <dbReference type="ARBA" id="ARBA00022884"/>
    </source>
</evidence>
<evidence type="ECO:0000313" key="9">
    <source>
        <dbReference type="Proteomes" id="UP000231343"/>
    </source>
</evidence>
<evidence type="ECO:0000256" key="5">
    <source>
        <dbReference type="ARBA" id="ARBA00023274"/>
    </source>
</evidence>
<dbReference type="InterPro" id="IPR013025">
    <property type="entry name" value="Ribosomal_uL23-like"/>
</dbReference>
<evidence type="ECO:0000256" key="1">
    <source>
        <dbReference type="ARBA" id="ARBA00006700"/>
    </source>
</evidence>
<evidence type="ECO:0000313" key="8">
    <source>
        <dbReference type="EMBL" id="PIS29605.1"/>
    </source>
</evidence>
<evidence type="ECO:0000256" key="6">
    <source>
        <dbReference type="HAMAP-Rule" id="MF_01369"/>
    </source>
</evidence>
<comment type="caution">
    <text evidence="8">The sequence shown here is derived from an EMBL/GenBank/DDBJ whole genome shotgun (WGS) entry which is preliminary data.</text>
</comment>
<evidence type="ECO:0000256" key="7">
    <source>
        <dbReference type="RuleBase" id="RU003934"/>
    </source>
</evidence>
<accession>A0A2H0XXW1</accession>
<comment type="subunit">
    <text evidence="6">Part of the 50S ribosomal subunit. Contacts protein L29, and trigger factor when it is bound to the ribosome.</text>
</comment>
<dbReference type="GO" id="GO:0006412">
    <property type="term" value="P:translation"/>
    <property type="evidence" value="ECO:0007669"/>
    <property type="project" value="UniProtKB-UniRule"/>
</dbReference>
<dbReference type="GO" id="GO:0019843">
    <property type="term" value="F:rRNA binding"/>
    <property type="evidence" value="ECO:0007669"/>
    <property type="project" value="UniProtKB-UniRule"/>
</dbReference>
<keyword evidence="5 6" id="KW-0687">Ribonucleoprotein</keyword>
<dbReference type="Gene3D" id="3.30.70.330">
    <property type="match status" value="1"/>
</dbReference>
<keyword evidence="2 6" id="KW-0699">rRNA-binding</keyword>
<comment type="function">
    <text evidence="6">One of the early assembly proteins it binds 23S rRNA. One of the proteins that surrounds the polypeptide exit tunnel on the outside of the ribosome. Forms the main docking site for trigger factor binding to the ribosome.</text>
</comment>
<dbReference type="PROSITE" id="PS00050">
    <property type="entry name" value="RIBOSOMAL_L23"/>
    <property type="match status" value="1"/>
</dbReference>
<dbReference type="Proteomes" id="UP000231343">
    <property type="component" value="Unassembled WGS sequence"/>
</dbReference>
<dbReference type="InterPro" id="IPR001014">
    <property type="entry name" value="Ribosomal_uL23_CS"/>
</dbReference>
<proteinExistence type="inferred from homology"/>
<dbReference type="FunFam" id="3.30.70.330:FF:000001">
    <property type="entry name" value="50S ribosomal protein L23"/>
    <property type="match status" value="1"/>
</dbReference>
<dbReference type="InterPro" id="IPR012677">
    <property type="entry name" value="Nucleotide-bd_a/b_plait_sf"/>
</dbReference>
<keyword evidence="4 6" id="KW-0689">Ribosomal protein</keyword>
<dbReference type="EMBL" id="PEYM01000077">
    <property type="protein sequence ID" value="PIS29605.1"/>
    <property type="molecule type" value="Genomic_DNA"/>
</dbReference>
<dbReference type="SUPFAM" id="SSF54189">
    <property type="entry name" value="Ribosomal proteins S24e, L23 and L15e"/>
    <property type="match status" value="1"/>
</dbReference>
<dbReference type="GO" id="GO:1990904">
    <property type="term" value="C:ribonucleoprotein complex"/>
    <property type="evidence" value="ECO:0007669"/>
    <property type="project" value="UniProtKB-KW"/>
</dbReference>
<evidence type="ECO:0000256" key="4">
    <source>
        <dbReference type="ARBA" id="ARBA00022980"/>
    </source>
</evidence>
<dbReference type="PANTHER" id="PTHR11620">
    <property type="entry name" value="60S RIBOSOMAL PROTEIN L23A"/>
    <property type="match status" value="1"/>
</dbReference>
<name>A0A2H0XXW1_UNCSA</name>
<dbReference type="GO" id="GO:0003735">
    <property type="term" value="F:structural constituent of ribosome"/>
    <property type="evidence" value="ECO:0007669"/>
    <property type="project" value="InterPro"/>
</dbReference>
<dbReference type="AlphaFoldDB" id="A0A2H0XXW1"/>
<sequence>MLPEQIIIEPLITEKAVGARVLSCYVFKVRPEATKISVAMAIEKLFKVKVKAVNTVKVRPKRKIVGKSIGQTSQWKKAYVTLEPGQKIEELEV</sequence>
<dbReference type="GO" id="GO:0005840">
    <property type="term" value="C:ribosome"/>
    <property type="evidence" value="ECO:0007669"/>
    <property type="project" value="UniProtKB-KW"/>
</dbReference>
<dbReference type="InterPro" id="IPR012678">
    <property type="entry name" value="Ribosomal_uL23/eL15/eS24_sf"/>
</dbReference>
<organism evidence="8 9">
    <name type="scientific">Candidatus Saganbacteria bacterium CG08_land_8_20_14_0_20_45_16</name>
    <dbReference type="NCBI Taxonomy" id="2014293"/>
    <lineage>
        <taxon>Bacteria</taxon>
        <taxon>Bacillati</taxon>
        <taxon>Saganbacteria</taxon>
    </lineage>
</organism>
<reference evidence="8 9" key="1">
    <citation type="submission" date="2017-09" db="EMBL/GenBank/DDBJ databases">
        <title>Depth-based differentiation of microbial function through sediment-hosted aquifers and enrichment of novel symbionts in the deep terrestrial subsurface.</title>
        <authorList>
            <person name="Probst A.J."/>
            <person name="Ladd B."/>
            <person name="Jarett J.K."/>
            <person name="Geller-Mcgrath D.E."/>
            <person name="Sieber C.M."/>
            <person name="Emerson J.B."/>
            <person name="Anantharaman K."/>
            <person name="Thomas B.C."/>
            <person name="Malmstrom R."/>
            <person name="Stieglmeier M."/>
            <person name="Klingl A."/>
            <person name="Woyke T."/>
            <person name="Ryan C.M."/>
            <person name="Banfield J.F."/>
        </authorList>
    </citation>
    <scope>NUCLEOTIDE SEQUENCE [LARGE SCALE GENOMIC DNA]</scope>
    <source>
        <strain evidence="8">CG08_land_8_20_14_0_20_45_16</strain>
    </source>
</reference>
<protein>
    <recommendedName>
        <fullName evidence="6">Large ribosomal subunit protein uL23</fullName>
    </recommendedName>
</protein>
<dbReference type="Pfam" id="PF00276">
    <property type="entry name" value="Ribosomal_L23"/>
    <property type="match status" value="1"/>
</dbReference>
<dbReference type="HAMAP" id="MF_01369_B">
    <property type="entry name" value="Ribosomal_uL23_B"/>
    <property type="match status" value="1"/>
</dbReference>
<keyword evidence="3 6" id="KW-0694">RNA-binding</keyword>
<evidence type="ECO:0000256" key="2">
    <source>
        <dbReference type="ARBA" id="ARBA00022730"/>
    </source>
</evidence>
<comment type="similarity">
    <text evidence="1 6 7">Belongs to the universal ribosomal protein uL23 family.</text>
</comment>